<feature type="compositionally biased region" description="Polar residues" evidence="1">
    <location>
        <begin position="69"/>
        <end position="78"/>
    </location>
</feature>
<evidence type="ECO:0000256" key="1">
    <source>
        <dbReference type="SAM" id="MobiDB-lite"/>
    </source>
</evidence>
<proteinExistence type="predicted"/>
<feature type="compositionally biased region" description="Polar residues" evidence="1">
    <location>
        <begin position="254"/>
        <end position="263"/>
    </location>
</feature>
<reference evidence="3" key="2">
    <citation type="submission" date="2015-01" db="EMBL/GenBank/DDBJ databases">
        <title>Evolutionary Origins and Diversification of the Mycorrhizal Mutualists.</title>
        <authorList>
            <consortium name="DOE Joint Genome Institute"/>
            <consortium name="Mycorrhizal Genomics Consortium"/>
            <person name="Kohler A."/>
            <person name="Kuo A."/>
            <person name="Nagy L.G."/>
            <person name="Floudas D."/>
            <person name="Copeland A."/>
            <person name="Barry K.W."/>
            <person name="Cichocki N."/>
            <person name="Veneault-Fourrey C."/>
            <person name="LaButti K."/>
            <person name="Lindquist E.A."/>
            <person name="Lipzen A."/>
            <person name="Lundell T."/>
            <person name="Morin E."/>
            <person name="Murat C."/>
            <person name="Riley R."/>
            <person name="Ohm R."/>
            <person name="Sun H."/>
            <person name="Tunlid A."/>
            <person name="Henrissat B."/>
            <person name="Grigoriev I.V."/>
            <person name="Hibbett D.S."/>
            <person name="Martin F."/>
        </authorList>
    </citation>
    <scope>NUCLEOTIDE SEQUENCE [LARGE SCALE GENOMIC DNA]</scope>
    <source>
        <strain evidence="3">F 1598</strain>
    </source>
</reference>
<protein>
    <submittedName>
        <fullName evidence="2">Uncharacterized protein</fullName>
    </submittedName>
</protein>
<dbReference type="EMBL" id="KN832985">
    <property type="protein sequence ID" value="KIM85404.1"/>
    <property type="molecule type" value="Genomic_DNA"/>
</dbReference>
<feature type="region of interest" description="Disordered" evidence="1">
    <location>
        <begin position="244"/>
        <end position="268"/>
    </location>
</feature>
<gene>
    <name evidence="2" type="ORF">PILCRDRAFT_360777</name>
</gene>
<sequence>MDASPASPTTSSHKRLSLVLRFGPLVNTDIPSDIAVETKRKIGNTDNSPPADTEPPRQASPTVRIRRNPSASSPTLSSFLGLKTTPASDIPASSKETRTRLAKPKKARRLSVVLSQMNTPDSGSSELEIEGTNMPSEFAGVKGLPDTSSTSLHTQCESISSTGQLQRVKDLVRPHIALPGLSTNKSKISRHEKDGSISNTSSVQRNSLSGSSPSLRVPMDFGEPSATPISPLAAGAGQSIVLDSLPKATPLPSPTSNTASTSRKAIAQQRRRMSFDFASLKQPRPSPSSLNPMQMQRSQSLFRQQKGSVDSEPTKFADIKADLHEPMSERQRALNVKRARKMAQVSSSHNINWSLVSRLTNQTRFSELNHQRHCTRSLLGMTKRKKTVWLHRLRKGWWTRWQTSFHHPNYQLQVHAVA</sequence>
<evidence type="ECO:0000313" key="2">
    <source>
        <dbReference type="EMBL" id="KIM85404.1"/>
    </source>
</evidence>
<dbReference type="InParanoid" id="A0A0C3G033"/>
<feature type="region of interest" description="Disordered" evidence="1">
    <location>
        <begin position="38"/>
        <end position="108"/>
    </location>
</feature>
<feature type="region of interest" description="Disordered" evidence="1">
    <location>
        <begin position="182"/>
        <end position="232"/>
    </location>
</feature>
<feature type="compositionally biased region" description="Polar residues" evidence="1">
    <location>
        <begin position="196"/>
        <end position="214"/>
    </location>
</feature>
<reference evidence="2 3" key="1">
    <citation type="submission" date="2014-04" db="EMBL/GenBank/DDBJ databases">
        <authorList>
            <consortium name="DOE Joint Genome Institute"/>
            <person name="Kuo A."/>
            <person name="Tarkka M."/>
            <person name="Buscot F."/>
            <person name="Kohler A."/>
            <person name="Nagy L.G."/>
            <person name="Floudas D."/>
            <person name="Copeland A."/>
            <person name="Barry K.W."/>
            <person name="Cichocki N."/>
            <person name="Veneault-Fourrey C."/>
            <person name="LaButti K."/>
            <person name="Lindquist E.A."/>
            <person name="Lipzen A."/>
            <person name="Lundell T."/>
            <person name="Morin E."/>
            <person name="Murat C."/>
            <person name="Sun H."/>
            <person name="Tunlid A."/>
            <person name="Henrissat B."/>
            <person name="Grigoriev I.V."/>
            <person name="Hibbett D.S."/>
            <person name="Martin F."/>
            <person name="Nordberg H.P."/>
            <person name="Cantor M.N."/>
            <person name="Hua S.X."/>
        </authorList>
    </citation>
    <scope>NUCLEOTIDE SEQUENCE [LARGE SCALE GENOMIC DNA]</scope>
    <source>
        <strain evidence="2 3">F 1598</strain>
    </source>
</reference>
<organism evidence="2 3">
    <name type="scientific">Piloderma croceum (strain F 1598)</name>
    <dbReference type="NCBI Taxonomy" id="765440"/>
    <lineage>
        <taxon>Eukaryota</taxon>
        <taxon>Fungi</taxon>
        <taxon>Dikarya</taxon>
        <taxon>Basidiomycota</taxon>
        <taxon>Agaricomycotina</taxon>
        <taxon>Agaricomycetes</taxon>
        <taxon>Agaricomycetidae</taxon>
        <taxon>Atheliales</taxon>
        <taxon>Atheliaceae</taxon>
        <taxon>Piloderma</taxon>
    </lineage>
</organism>
<keyword evidence="3" id="KW-1185">Reference proteome</keyword>
<accession>A0A0C3G033</accession>
<dbReference type="AlphaFoldDB" id="A0A0C3G033"/>
<dbReference type="Proteomes" id="UP000054166">
    <property type="component" value="Unassembled WGS sequence"/>
</dbReference>
<dbReference type="HOGENOM" id="CLU_657400_0_0_1"/>
<name>A0A0C3G033_PILCF</name>
<dbReference type="OrthoDB" id="3269550at2759"/>
<evidence type="ECO:0000313" key="3">
    <source>
        <dbReference type="Proteomes" id="UP000054166"/>
    </source>
</evidence>